<comment type="similarity">
    <text evidence="2">Belongs to the CHS7 family.</text>
</comment>
<dbReference type="OrthoDB" id="2189463at2759"/>
<dbReference type="GO" id="GO:0015031">
    <property type="term" value="P:protein transport"/>
    <property type="evidence" value="ECO:0007669"/>
    <property type="project" value="UniProtKB-KW"/>
</dbReference>
<name>D4D7V8_TRIVH</name>
<keyword evidence="7" id="KW-0653">Protein transport</keyword>
<evidence type="ECO:0000313" key="12">
    <source>
        <dbReference type="EMBL" id="EFE42053.1"/>
    </source>
</evidence>
<keyword evidence="10" id="KW-0961">Cell wall biogenesis/degradation</keyword>
<keyword evidence="13" id="KW-1185">Reference proteome</keyword>
<dbReference type="GeneID" id="9581330"/>
<dbReference type="KEGG" id="tve:TRV_03192"/>
<feature type="transmembrane region" description="Helical" evidence="11">
    <location>
        <begin position="294"/>
        <end position="320"/>
    </location>
</feature>
<dbReference type="Pfam" id="PF12271">
    <property type="entry name" value="Chs7"/>
    <property type="match status" value="1"/>
</dbReference>
<feature type="transmembrane region" description="Helical" evidence="11">
    <location>
        <begin position="223"/>
        <end position="249"/>
    </location>
</feature>
<dbReference type="AlphaFoldDB" id="D4D7V8"/>
<keyword evidence="9 11" id="KW-0472">Membrane</keyword>
<dbReference type="InterPro" id="IPR022057">
    <property type="entry name" value="Chs7"/>
</dbReference>
<organism evidence="12 13">
    <name type="scientific">Trichophyton verrucosum (strain HKI 0517)</name>
    <dbReference type="NCBI Taxonomy" id="663202"/>
    <lineage>
        <taxon>Eukaryota</taxon>
        <taxon>Fungi</taxon>
        <taxon>Dikarya</taxon>
        <taxon>Ascomycota</taxon>
        <taxon>Pezizomycotina</taxon>
        <taxon>Eurotiomycetes</taxon>
        <taxon>Eurotiomycetidae</taxon>
        <taxon>Onygenales</taxon>
        <taxon>Arthrodermataceae</taxon>
        <taxon>Trichophyton</taxon>
    </lineage>
</organism>
<dbReference type="GO" id="GO:0006457">
    <property type="term" value="P:protein folding"/>
    <property type="evidence" value="ECO:0007669"/>
    <property type="project" value="TreeGrafter"/>
</dbReference>
<feature type="transmembrane region" description="Helical" evidence="11">
    <location>
        <begin position="44"/>
        <end position="65"/>
    </location>
</feature>
<protein>
    <recommendedName>
        <fullName evidence="3">Chitin synthase export chaperone</fullName>
    </recommendedName>
</protein>
<dbReference type="HOGENOM" id="CLU_050424_1_1_1"/>
<feature type="transmembrane region" description="Helical" evidence="11">
    <location>
        <begin position="332"/>
        <end position="349"/>
    </location>
</feature>
<keyword evidence="6" id="KW-0256">Endoplasmic reticulum</keyword>
<dbReference type="EMBL" id="ACYE01000164">
    <property type="protein sequence ID" value="EFE42053.1"/>
    <property type="molecule type" value="Genomic_DNA"/>
</dbReference>
<evidence type="ECO:0000256" key="4">
    <source>
        <dbReference type="ARBA" id="ARBA00022448"/>
    </source>
</evidence>
<dbReference type="GO" id="GO:0005789">
    <property type="term" value="C:endoplasmic reticulum membrane"/>
    <property type="evidence" value="ECO:0007669"/>
    <property type="project" value="UniProtKB-SubCell"/>
</dbReference>
<evidence type="ECO:0000256" key="8">
    <source>
        <dbReference type="ARBA" id="ARBA00022989"/>
    </source>
</evidence>
<evidence type="ECO:0000256" key="1">
    <source>
        <dbReference type="ARBA" id="ARBA00004477"/>
    </source>
</evidence>
<dbReference type="PANTHER" id="PTHR35329">
    <property type="entry name" value="CHITIN SYNTHASE EXPORT CHAPERONE"/>
    <property type="match status" value="1"/>
</dbReference>
<feature type="transmembrane region" description="Helical" evidence="11">
    <location>
        <begin position="361"/>
        <end position="382"/>
    </location>
</feature>
<evidence type="ECO:0000256" key="7">
    <source>
        <dbReference type="ARBA" id="ARBA00022927"/>
    </source>
</evidence>
<evidence type="ECO:0000256" key="11">
    <source>
        <dbReference type="SAM" id="Phobius"/>
    </source>
</evidence>
<dbReference type="GO" id="GO:0051082">
    <property type="term" value="F:unfolded protein binding"/>
    <property type="evidence" value="ECO:0007669"/>
    <property type="project" value="TreeGrafter"/>
</dbReference>
<sequence length="442" mass="49071">MTKSSKRPTSLFHFWPDRARHWSHPNIKHRHLVFASSVSTHRDYAWLFDLFARFLVTLLLVTDIYPPLLLQLHSWIADWDPFSTSTVQRPAARLARPIAAFPTGVPGLDAMGFGDFDAICRKAALPLCSLVGPKTGFAGTRGILPNCYARSIEVANTIIFQGAAGIIHIMALGMAVVMIIHIRSKFTAVGRKEIITSFYLYMALTVCSLVLDTGVTPPGSAAMPYFAAVQNGLTSAMCTSLLINGFVGFQLYEDGTALSVWLLRFSSLGMGLVSGAISLLTFQGWAGLSPTNTVAMFVVLYVLNALCLAIYVIMQIILVVNTLQDRWPLGHITFGVFFFVAGQVILYVFSDTVCEGVQHYLDGLFFVTFCNLLSVMMIYKYWDSITKEDLEFSVGLKQNNWEVKELLPEEERRATFYVDTNSEYAGSMYHNRSSAHGGHSAY</sequence>
<accession>D4D7V8</accession>
<feature type="transmembrane region" description="Helical" evidence="11">
    <location>
        <begin position="194"/>
        <end position="211"/>
    </location>
</feature>
<dbReference type="GO" id="GO:0071555">
    <property type="term" value="P:cell wall organization"/>
    <property type="evidence" value="ECO:0007669"/>
    <property type="project" value="UniProtKB-KW"/>
</dbReference>
<evidence type="ECO:0000256" key="10">
    <source>
        <dbReference type="ARBA" id="ARBA00023316"/>
    </source>
</evidence>
<reference evidence="13" key="1">
    <citation type="journal article" date="2011" name="Genome Biol.">
        <title>Comparative and functional genomics provide insights into the pathogenicity of dermatophytic fungi.</title>
        <authorList>
            <person name="Burmester A."/>
            <person name="Shelest E."/>
            <person name="Gloeckner G."/>
            <person name="Heddergott C."/>
            <person name="Schindler S."/>
            <person name="Staib P."/>
            <person name="Heidel A."/>
            <person name="Felder M."/>
            <person name="Petzold A."/>
            <person name="Szafranski K."/>
            <person name="Feuermann M."/>
            <person name="Pedruzzi I."/>
            <person name="Priebe S."/>
            <person name="Groth M."/>
            <person name="Winkler R."/>
            <person name="Li W."/>
            <person name="Kniemeyer O."/>
            <person name="Schroeckh V."/>
            <person name="Hertweck C."/>
            <person name="Hube B."/>
            <person name="White T.C."/>
            <person name="Platzer M."/>
            <person name="Guthke R."/>
            <person name="Heitman J."/>
            <person name="Woestemeyer J."/>
            <person name="Zipfel P.F."/>
            <person name="Monod M."/>
            <person name="Brakhage A.A."/>
        </authorList>
    </citation>
    <scope>NUCLEOTIDE SEQUENCE [LARGE SCALE GENOMIC DNA]</scope>
    <source>
        <strain evidence="13">HKI 0517</strain>
    </source>
</reference>
<evidence type="ECO:0000256" key="3">
    <source>
        <dbReference type="ARBA" id="ARBA00018354"/>
    </source>
</evidence>
<dbReference type="PANTHER" id="PTHR35329:SF2">
    <property type="entry name" value="CHITIN SYNTHASE EXPORT CHAPERONE"/>
    <property type="match status" value="1"/>
</dbReference>
<comment type="subcellular location">
    <subcellularLocation>
        <location evidence="1">Endoplasmic reticulum membrane</location>
        <topology evidence="1">Multi-pass membrane protein</topology>
    </subcellularLocation>
</comment>
<evidence type="ECO:0000256" key="2">
    <source>
        <dbReference type="ARBA" id="ARBA00009274"/>
    </source>
</evidence>
<keyword evidence="4" id="KW-0813">Transport</keyword>
<dbReference type="RefSeq" id="XP_003022671.1">
    <property type="nucleotide sequence ID" value="XM_003022625.1"/>
</dbReference>
<keyword evidence="5 11" id="KW-0812">Transmembrane</keyword>
<evidence type="ECO:0000256" key="6">
    <source>
        <dbReference type="ARBA" id="ARBA00022824"/>
    </source>
</evidence>
<comment type="caution">
    <text evidence="12">The sequence shown here is derived from an EMBL/GenBank/DDBJ whole genome shotgun (WGS) entry which is preliminary data.</text>
</comment>
<feature type="transmembrane region" description="Helical" evidence="11">
    <location>
        <begin position="261"/>
        <end position="282"/>
    </location>
</feature>
<evidence type="ECO:0000313" key="13">
    <source>
        <dbReference type="Proteomes" id="UP000008383"/>
    </source>
</evidence>
<gene>
    <name evidence="12" type="ORF">TRV_03192</name>
</gene>
<evidence type="ECO:0000256" key="5">
    <source>
        <dbReference type="ARBA" id="ARBA00022692"/>
    </source>
</evidence>
<evidence type="ECO:0000256" key="9">
    <source>
        <dbReference type="ARBA" id="ARBA00023136"/>
    </source>
</evidence>
<feature type="transmembrane region" description="Helical" evidence="11">
    <location>
        <begin position="158"/>
        <end position="182"/>
    </location>
</feature>
<proteinExistence type="inferred from homology"/>
<keyword evidence="8 11" id="KW-1133">Transmembrane helix</keyword>
<dbReference type="Proteomes" id="UP000008383">
    <property type="component" value="Unassembled WGS sequence"/>
</dbReference>